<protein>
    <submittedName>
        <fullName evidence="2">Uncharacterized protein</fullName>
    </submittedName>
</protein>
<name>A0A0S4QRR4_9ACTN</name>
<evidence type="ECO:0000313" key="3">
    <source>
        <dbReference type="Proteomes" id="UP000198802"/>
    </source>
</evidence>
<feature type="region of interest" description="Disordered" evidence="1">
    <location>
        <begin position="53"/>
        <end position="73"/>
    </location>
</feature>
<dbReference type="Proteomes" id="UP000198802">
    <property type="component" value="Unassembled WGS sequence"/>
</dbReference>
<reference evidence="3" key="1">
    <citation type="submission" date="2015-11" db="EMBL/GenBank/DDBJ databases">
        <authorList>
            <person name="Varghese N."/>
        </authorList>
    </citation>
    <scope>NUCLEOTIDE SEQUENCE [LARGE SCALE GENOMIC DNA]</scope>
    <source>
        <strain evidence="3">DSM 45899</strain>
    </source>
</reference>
<sequence>MDHAVFDRYRIPPAGSPFGGIGSLGCVRGASIEPAPQWMRTLHATASVRQPSCAVPIRRSSDSRQGQKGERVAGLPVQPHGARLIRLARPCRCCRFRRARSMDCNCRGAGHGLVPIKIDSRWAGRFAPHERGPTSGSPAARQPGSPVWRVAKVKNFGCSRDRNPSFLRLARQFCSLFCPFWGELLVLCGGAGTSMEMVGGAGAVRLPSARAADPRLLGISLHVLSGDRNPQVLARWGQGSGRARVPIPVSTPCQGCHGCRACPGRRGGPRTSRGRRG</sequence>
<organism evidence="2 3">
    <name type="scientific">Parafrankia irregularis</name>
    <dbReference type="NCBI Taxonomy" id="795642"/>
    <lineage>
        <taxon>Bacteria</taxon>
        <taxon>Bacillati</taxon>
        <taxon>Actinomycetota</taxon>
        <taxon>Actinomycetes</taxon>
        <taxon>Frankiales</taxon>
        <taxon>Frankiaceae</taxon>
        <taxon>Parafrankia</taxon>
    </lineage>
</organism>
<keyword evidence="3" id="KW-1185">Reference proteome</keyword>
<gene>
    <name evidence="2" type="ORF">Ga0074812_11650</name>
</gene>
<evidence type="ECO:0000313" key="2">
    <source>
        <dbReference type="EMBL" id="CUU58020.1"/>
    </source>
</evidence>
<feature type="compositionally biased region" description="Basic and acidic residues" evidence="1">
    <location>
        <begin position="59"/>
        <end position="71"/>
    </location>
</feature>
<accession>A0A0S4QRR4</accession>
<dbReference type="EMBL" id="FAOZ01000016">
    <property type="protein sequence ID" value="CUU58020.1"/>
    <property type="molecule type" value="Genomic_DNA"/>
</dbReference>
<dbReference type="AlphaFoldDB" id="A0A0S4QRR4"/>
<evidence type="ECO:0000256" key="1">
    <source>
        <dbReference type="SAM" id="MobiDB-lite"/>
    </source>
</evidence>
<proteinExistence type="predicted"/>